<comment type="caution">
    <text evidence="1">The sequence shown here is derived from an EMBL/GenBank/DDBJ whole genome shotgun (WGS) entry which is preliminary data.</text>
</comment>
<evidence type="ECO:0000313" key="1">
    <source>
        <dbReference type="EMBL" id="KOO51920.1"/>
    </source>
</evidence>
<dbReference type="STRING" id="263475.AMD00_05690"/>
<protein>
    <recommendedName>
        <fullName evidence="3">DUF2332 domain-containing protein</fullName>
    </recommendedName>
</protein>
<dbReference type="PATRIC" id="fig|263475.3.peg.1564"/>
<gene>
    <name evidence="1" type="ORF">AMD00_05690</name>
</gene>
<dbReference type="AlphaFoldDB" id="A0A0M0LLG9"/>
<dbReference type="PIRSF" id="PIRSF012608">
    <property type="entry name" value="UCP012608"/>
    <property type="match status" value="1"/>
</dbReference>
<dbReference type="RefSeq" id="WP_053416089.1">
    <property type="nucleotide sequence ID" value="NZ_LILB01000001.1"/>
</dbReference>
<proteinExistence type="predicted"/>
<evidence type="ECO:0008006" key="3">
    <source>
        <dbReference type="Google" id="ProtNLM"/>
    </source>
</evidence>
<dbReference type="Proteomes" id="UP000036867">
    <property type="component" value="Unassembled WGS sequence"/>
</dbReference>
<evidence type="ECO:0000313" key="2">
    <source>
        <dbReference type="Proteomes" id="UP000036867"/>
    </source>
</evidence>
<keyword evidence="2" id="KW-1185">Reference proteome</keyword>
<reference evidence="2" key="1">
    <citation type="submission" date="2015-08" db="EMBL/GenBank/DDBJ databases">
        <title>Fjat-10028 dsm 16317.</title>
        <authorList>
            <person name="Liu B."/>
            <person name="Wang J."/>
            <person name="Zhu Y."/>
            <person name="Liu G."/>
            <person name="Chen Q."/>
            <person name="Chen Z."/>
            <person name="Lan J."/>
            <person name="Che J."/>
            <person name="Ge C."/>
            <person name="Shi H."/>
            <person name="Pan Z."/>
            <person name="Liu X."/>
        </authorList>
    </citation>
    <scope>NUCLEOTIDE SEQUENCE [LARGE SCALE GENOMIC DNA]</scope>
    <source>
        <strain evidence="2">DSM 16317</strain>
    </source>
</reference>
<sequence>MIVSEKISRNFTIFAEKECVGSSRLYECLSYEVAKDDAILELSSHIPQDQPKPNLLFASVQYLLNNSSSAELRSYYPNFVSNAKNPEEAFPHFKTFCLEHWEALISLFQTKLVQTNEVRRCAYLYPIFTGIYAKHKKPLTLIEIGTSAGLQLGLDQYAYQYNEGSIYGKNDSNVLIESTNKGIALPESIKTPPVIRQRIGIDLHTNNVKNEDDVEWLNSLIWPEHTDRRKLFNAATDVIQKLDIELIAGNAVELIEDIVKQVDEDSIICVFHTHVANQIPLVQKEQLVKNLKTISQEREIYHIYNNLFDADLHRDYFYKELCEEHIFERPDGHARWFTWS</sequence>
<dbReference type="OrthoDB" id="9789360at2"/>
<dbReference type="Pfam" id="PF10094">
    <property type="entry name" value="DUF2332"/>
    <property type="match status" value="1"/>
</dbReference>
<name>A0A0M0LLG9_9BACL</name>
<dbReference type="EMBL" id="LILB01000001">
    <property type="protein sequence ID" value="KOO51920.1"/>
    <property type="molecule type" value="Genomic_DNA"/>
</dbReference>
<dbReference type="InterPro" id="IPR011200">
    <property type="entry name" value="UCP012608"/>
</dbReference>
<organism evidence="1 2">
    <name type="scientific">Viridibacillus arvi</name>
    <dbReference type="NCBI Taxonomy" id="263475"/>
    <lineage>
        <taxon>Bacteria</taxon>
        <taxon>Bacillati</taxon>
        <taxon>Bacillota</taxon>
        <taxon>Bacilli</taxon>
        <taxon>Bacillales</taxon>
        <taxon>Caryophanaceae</taxon>
        <taxon>Viridibacillus</taxon>
    </lineage>
</organism>
<accession>A0A0M0LLG9</accession>
<dbReference type="GeneID" id="301135595"/>